<dbReference type="GO" id="GO:0016075">
    <property type="term" value="P:rRNA catabolic process"/>
    <property type="evidence" value="ECO:0007669"/>
    <property type="project" value="TreeGrafter"/>
</dbReference>
<dbReference type="SUPFAM" id="SSF54211">
    <property type="entry name" value="Ribosomal protein S5 domain 2-like"/>
    <property type="match status" value="1"/>
</dbReference>
<evidence type="ECO:0000256" key="7">
    <source>
        <dbReference type="ARBA" id="ARBA00022884"/>
    </source>
</evidence>
<feature type="region of interest" description="Disordered" evidence="10">
    <location>
        <begin position="24"/>
        <end position="51"/>
    </location>
</feature>
<keyword evidence="4" id="KW-0963">Cytoplasm</keyword>
<dbReference type="GO" id="GO:0071035">
    <property type="term" value="P:nuclear polyadenylation-dependent rRNA catabolic process"/>
    <property type="evidence" value="ECO:0007669"/>
    <property type="project" value="TreeGrafter"/>
</dbReference>
<keyword evidence="12" id="KW-0689">Ribosomal protein</keyword>
<protein>
    <recommendedName>
        <fullName evidence="9">Ribosomal RNA-processing protein 43</fullName>
    </recommendedName>
</protein>
<keyword evidence="5" id="KW-0698">rRNA processing</keyword>
<dbReference type="GO" id="GO:0000467">
    <property type="term" value="P:exonucleolytic trimming to generate mature 3'-end of 5.8S rRNA from tricistronic rRNA transcript (SSU-rRNA, 5.8S rRNA, LSU-rRNA)"/>
    <property type="evidence" value="ECO:0007669"/>
    <property type="project" value="TreeGrafter"/>
</dbReference>
<accession>A0AA40F1S4</accession>
<dbReference type="PANTHER" id="PTHR11097">
    <property type="entry name" value="EXOSOME COMPLEX EXONUCLEASE RIBOSOMAL RNA PROCESSING PROTEIN"/>
    <property type="match status" value="1"/>
</dbReference>
<keyword evidence="13" id="KW-1185">Reference proteome</keyword>
<dbReference type="InterPro" id="IPR036345">
    <property type="entry name" value="ExoRNase_PH_dom2_sf"/>
</dbReference>
<dbReference type="EMBL" id="JAUKUD010000003">
    <property type="protein sequence ID" value="KAK0749317.1"/>
    <property type="molecule type" value="Genomic_DNA"/>
</dbReference>
<evidence type="ECO:0000256" key="9">
    <source>
        <dbReference type="ARBA" id="ARBA00030617"/>
    </source>
</evidence>
<keyword evidence="6" id="KW-0271">Exosome</keyword>
<evidence type="ECO:0000256" key="4">
    <source>
        <dbReference type="ARBA" id="ARBA00022490"/>
    </source>
</evidence>
<gene>
    <name evidence="12" type="ORF">B0T18DRAFT_445201</name>
</gene>
<dbReference type="GO" id="GO:0005840">
    <property type="term" value="C:ribosome"/>
    <property type="evidence" value="ECO:0007669"/>
    <property type="project" value="UniProtKB-KW"/>
</dbReference>
<dbReference type="GO" id="GO:0035925">
    <property type="term" value="F:mRNA 3'-UTR AU-rich region binding"/>
    <property type="evidence" value="ECO:0007669"/>
    <property type="project" value="TreeGrafter"/>
</dbReference>
<organism evidence="12 13">
    <name type="scientific">Schizothecium vesticola</name>
    <dbReference type="NCBI Taxonomy" id="314040"/>
    <lineage>
        <taxon>Eukaryota</taxon>
        <taxon>Fungi</taxon>
        <taxon>Dikarya</taxon>
        <taxon>Ascomycota</taxon>
        <taxon>Pezizomycotina</taxon>
        <taxon>Sordariomycetes</taxon>
        <taxon>Sordariomycetidae</taxon>
        <taxon>Sordariales</taxon>
        <taxon>Schizotheciaceae</taxon>
        <taxon>Schizothecium</taxon>
    </lineage>
</organism>
<dbReference type="GO" id="GO:0034473">
    <property type="term" value="P:U1 snRNA 3'-end processing"/>
    <property type="evidence" value="ECO:0007669"/>
    <property type="project" value="TreeGrafter"/>
</dbReference>
<feature type="domain" description="Exoribonuclease phosphorolytic" evidence="11">
    <location>
        <begin position="49"/>
        <end position="230"/>
    </location>
</feature>
<evidence type="ECO:0000313" key="13">
    <source>
        <dbReference type="Proteomes" id="UP001172155"/>
    </source>
</evidence>
<reference evidence="12" key="1">
    <citation type="submission" date="2023-06" db="EMBL/GenBank/DDBJ databases">
        <title>Genome-scale phylogeny and comparative genomics of the fungal order Sordariales.</title>
        <authorList>
            <consortium name="Lawrence Berkeley National Laboratory"/>
            <person name="Hensen N."/>
            <person name="Bonometti L."/>
            <person name="Westerberg I."/>
            <person name="Brannstrom I.O."/>
            <person name="Guillou S."/>
            <person name="Cros-Aarteil S."/>
            <person name="Calhoun S."/>
            <person name="Haridas S."/>
            <person name="Kuo A."/>
            <person name="Mondo S."/>
            <person name="Pangilinan J."/>
            <person name="Riley R."/>
            <person name="LaButti K."/>
            <person name="Andreopoulos B."/>
            <person name="Lipzen A."/>
            <person name="Chen C."/>
            <person name="Yanf M."/>
            <person name="Daum C."/>
            <person name="Ng V."/>
            <person name="Clum A."/>
            <person name="Steindorff A."/>
            <person name="Ohm R."/>
            <person name="Martin F."/>
            <person name="Silar P."/>
            <person name="Natvig D."/>
            <person name="Lalanne C."/>
            <person name="Gautier V."/>
            <person name="Ament-velasquez S.L."/>
            <person name="Kruys A."/>
            <person name="Hutchinson M.I."/>
            <person name="Powell A.J."/>
            <person name="Barry K."/>
            <person name="Miller A.N."/>
            <person name="Grigoriev I.V."/>
            <person name="Debuchy R."/>
            <person name="Gladieux P."/>
            <person name="Thoren M.H."/>
            <person name="Johannesson H."/>
        </authorList>
    </citation>
    <scope>NUCLEOTIDE SEQUENCE</scope>
    <source>
        <strain evidence="12">SMH3187-1</strain>
    </source>
</reference>
<dbReference type="GO" id="GO:0071038">
    <property type="term" value="P:TRAMP-dependent tRNA surveillance pathway"/>
    <property type="evidence" value="ECO:0007669"/>
    <property type="project" value="TreeGrafter"/>
</dbReference>
<feature type="compositionally biased region" description="Low complexity" evidence="10">
    <location>
        <begin position="24"/>
        <end position="41"/>
    </location>
</feature>
<dbReference type="GO" id="GO:0034475">
    <property type="term" value="P:U4 snRNA 3'-end processing"/>
    <property type="evidence" value="ECO:0007669"/>
    <property type="project" value="TreeGrafter"/>
</dbReference>
<dbReference type="SUPFAM" id="SSF55666">
    <property type="entry name" value="Ribonuclease PH domain 2-like"/>
    <property type="match status" value="1"/>
</dbReference>
<keyword evidence="12" id="KW-0687">Ribonucleoprotein</keyword>
<comment type="subcellular location">
    <subcellularLocation>
        <location evidence="1">Cytoplasm</location>
    </subcellularLocation>
    <subcellularLocation>
        <location evidence="2">Nucleus</location>
        <location evidence="2">Nucleolus</location>
    </subcellularLocation>
</comment>
<dbReference type="GO" id="GO:0005730">
    <property type="term" value="C:nucleolus"/>
    <property type="evidence" value="ECO:0007669"/>
    <property type="project" value="UniProtKB-SubCell"/>
</dbReference>
<proteinExistence type="inferred from homology"/>
<dbReference type="AlphaFoldDB" id="A0AA40F1S4"/>
<dbReference type="GO" id="GO:0000176">
    <property type="term" value="C:nuclear exosome (RNase complex)"/>
    <property type="evidence" value="ECO:0007669"/>
    <property type="project" value="UniProtKB-ARBA"/>
</dbReference>
<keyword evidence="7" id="KW-0694">RNA-binding</keyword>
<evidence type="ECO:0000256" key="1">
    <source>
        <dbReference type="ARBA" id="ARBA00004496"/>
    </source>
</evidence>
<dbReference type="InterPro" id="IPR020568">
    <property type="entry name" value="Ribosomal_Su5_D2-typ_SF"/>
</dbReference>
<dbReference type="InterPro" id="IPR027408">
    <property type="entry name" value="PNPase/RNase_PH_dom_sf"/>
</dbReference>
<evidence type="ECO:0000256" key="10">
    <source>
        <dbReference type="SAM" id="MobiDB-lite"/>
    </source>
</evidence>
<dbReference type="Pfam" id="PF01138">
    <property type="entry name" value="RNase_PH"/>
    <property type="match status" value="1"/>
</dbReference>
<evidence type="ECO:0000259" key="11">
    <source>
        <dbReference type="Pfam" id="PF01138"/>
    </source>
</evidence>
<evidence type="ECO:0000256" key="3">
    <source>
        <dbReference type="ARBA" id="ARBA00006678"/>
    </source>
</evidence>
<dbReference type="Gene3D" id="3.30.230.70">
    <property type="entry name" value="GHMP Kinase, N-terminal domain"/>
    <property type="match status" value="1"/>
</dbReference>
<dbReference type="PANTHER" id="PTHR11097:SF9">
    <property type="entry name" value="EXOSOME COMPLEX COMPONENT RRP43"/>
    <property type="match status" value="1"/>
</dbReference>
<dbReference type="Proteomes" id="UP001172155">
    <property type="component" value="Unassembled WGS sequence"/>
</dbReference>
<dbReference type="GO" id="GO:0000177">
    <property type="term" value="C:cytoplasmic exosome (RNase complex)"/>
    <property type="evidence" value="ECO:0007669"/>
    <property type="project" value="TreeGrafter"/>
</dbReference>
<dbReference type="GO" id="GO:0071028">
    <property type="term" value="P:nuclear mRNA surveillance"/>
    <property type="evidence" value="ECO:0007669"/>
    <property type="project" value="TreeGrafter"/>
</dbReference>
<name>A0AA40F1S4_9PEZI</name>
<evidence type="ECO:0000313" key="12">
    <source>
        <dbReference type="EMBL" id="KAK0749317.1"/>
    </source>
</evidence>
<comment type="similarity">
    <text evidence="3">Belongs to the RNase PH family.</text>
</comment>
<dbReference type="InterPro" id="IPR001247">
    <property type="entry name" value="ExoRNase_PH_dom1"/>
</dbReference>
<sequence>MATPSLTFPRSVFAKLSPHPYLLRTLTTSPDDTTTTTPTRTNGRAPSEPRPLKIHTSSLSHAHGSALVRAGDTTVICGVRAEILPVTSIPQYRPVTDYDALAEDEEEKERRDRAELKDYDLLVPNIELATGCAPQFLPGVPPSTLAQTVSTRVYSLLHGSGVVGVEGLRVWDTSRVGATAEGVDEEEEEKPRLVAYWTLYIDLLFVSYDGNPFDAAWTAVVAALRDTKLPEVRWDPDREAAVCGSRTERAKALGVRGLPVACSAVVFLEKERGEPGEGRHWLLLDPDRLEEGLCGEAITVVVDCEGGETRVRAMEKVGGVVVGRELVRGFVGVAEKRWKEVKAAMNMDGQAHGALGAFVEEAGSSR</sequence>
<dbReference type="InterPro" id="IPR050590">
    <property type="entry name" value="Exosome_comp_Rrp42_subfam"/>
</dbReference>
<evidence type="ECO:0000256" key="8">
    <source>
        <dbReference type="ARBA" id="ARBA00023242"/>
    </source>
</evidence>
<evidence type="ECO:0000256" key="5">
    <source>
        <dbReference type="ARBA" id="ARBA00022552"/>
    </source>
</evidence>
<comment type="caution">
    <text evidence="12">The sequence shown here is derived from an EMBL/GenBank/DDBJ whole genome shotgun (WGS) entry which is preliminary data.</text>
</comment>
<dbReference type="GO" id="GO:0034476">
    <property type="term" value="P:U5 snRNA 3'-end processing"/>
    <property type="evidence" value="ECO:0007669"/>
    <property type="project" value="TreeGrafter"/>
</dbReference>
<evidence type="ECO:0000256" key="6">
    <source>
        <dbReference type="ARBA" id="ARBA00022835"/>
    </source>
</evidence>
<keyword evidence="8" id="KW-0539">Nucleus</keyword>
<evidence type="ECO:0000256" key="2">
    <source>
        <dbReference type="ARBA" id="ARBA00004604"/>
    </source>
</evidence>